<evidence type="ECO:0000259" key="1">
    <source>
        <dbReference type="Pfam" id="PF04101"/>
    </source>
</evidence>
<dbReference type="SUPFAM" id="SSF53756">
    <property type="entry name" value="UDP-Glycosyltransferase/glycogen phosphorylase"/>
    <property type="match status" value="1"/>
</dbReference>
<evidence type="ECO:0000313" key="2">
    <source>
        <dbReference type="EMBL" id="POH74880.1"/>
    </source>
</evidence>
<dbReference type="AlphaFoldDB" id="A0A2S4A065"/>
<keyword evidence="2" id="KW-0808">Transferase</keyword>
<dbReference type="Gene3D" id="3.40.50.2000">
    <property type="entry name" value="Glycogen Phosphorylase B"/>
    <property type="match status" value="1"/>
</dbReference>
<dbReference type="GO" id="GO:0016758">
    <property type="term" value="F:hexosyltransferase activity"/>
    <property type="evidence" value="ECO:0007669"/>
    <property type="project" value="InterPro"/>
</dbReference>
<sequence>MKYDGDYPALVVSVGTDHHKFDRLIDWVEDWLDSRTDHPTCLIQHGASKAPELARGVLRMPREDLLQLYASAKIVLVQGGPGSILDARSVGHLPIAVPRLPRLNEVVDGHQVAFTRTMASHGEAIAAESEEELMRALNLAMSHPESMRTAPRLSTPAASANLLGAAIAGLDHHADHMALRRMRQLLAHH</sequence>
<dbReference type="EMBL" id="PPXC01000002">
    <property type="protein sequence ID" value="POH74880.1"/>
    <property type="molecule type" value="Genomic_DNA"/>
</dbReference>
<proteinExistence type="predicted"/>
<accession>A0A2S4A065</accession>
<protein>
    <submittedName>
        <fullName evidence="2">Glycosyl transferase</fullName>
    </submittedName>
</protein>
<keyword evidence="3" id="KW-1185">Reference proteome</keyword>
<reference evidence="2 3" key="1">
    <citation type="submission" date="2018-01" db="EMBL/GenBank/DDBJ databases">
        <title>Arthrobacter sp. nov., from glaciers in China.</title>
        <authorList>
            <person name="Liu Q."/>
            <person name="Xin Y.-H."/>
        </authorList>
    </citation>
    <scope>NUCLEOTIDE SEQUENCE [LARGE SCALE GENOMIC DNA]</scope>
    <source>
        <strain evidence="2 3">HLT2-12-2</strain>
    </source>
</reference>
<comment type="caution">
    <text evidence="2">The sequence shown here is derived from an EMBL/GenBank/DDBJ whole genome shotgun (WGS) entry which is preliminary data.</text>
</comment>
<feature type="domain" description="Glycosyl transferase family 28 C-terminal" evidence="1">
    <location>
        <begin position="12"/>
        <end position="148"/>
    </location>
</feature>
<dbReference type="Proteomes" id="UP000237061">
    <property type="component" value="Unassembled WGS sequence"/>
</dbReference>
<dbReference type="InterPro" id="IPR007235">
    <property type="entry name" value="Glyco_trans_28_C"/>
</dbReference>
<evidence type="ECO:0000313" key="3">
    <source>
        <dbReference type="Proteomes" id="UP000237061"/>
    </source>
</evidence>
<organism evidence="2 3">
    <name type="scientific">Arthrobacter glacialis</name>
    <dbReference type="NCBI Taxonomy" id="1664"/>
    <lineage>
        <taxon>Bacteria</taxon>
        <taxon>Bacillati</taxon>
        <taxon>Actinomycetota</taxon>
        <taxon>Actinomycetes</taxon>
        <taxon>Micrococcales</taxon>
        <taxon>Micrococcaceae</taxon>
        <taxon>Arthrobacter</taxon>
    </lineage>
</organism>
<dbReference type="RefSeq" id="WP_103464288.1">
    <property type="nucleotide sequence ID" value="NZ_PPXC01000002.1"/>
</dbReference>
<dbReference type="Pfam" id="PF04101">
    <property type="entry name" value="Glyco_tran_28_C"/>
    <property type="match status" value="1"/>
</dbReference>
<gene>
    <name evidence="2" type="ORF">CVS27_03170</name>
</gene>
<name>A0A2S4A065_ARTGL</name>